<feature type="domain" description="Quinolinate phosphoribosyl transferase N-terminal" evidence="11">
    <location>
        <begin position="26"/>
        <end position="110"/>
    </location>
</feature>
<evidence type="ECO:0000256" key="2">
    <source>
        <dbReference type="ARBA" id="ARBA00004893"/>
    </source>
</evidence>
<comment type="function">
    <text evidence="1">Involved in the catabolism of quinolinic acid (QA).</text>
</comment>
<keyword evidence="13" id="KW-1185">Reference proteome</keyword>
<reference evidence="12" key="1">
    <citation type="journal article" date="2022" name="Cell">
        <title>Design, construction, and in vivo augmentation of a complex gut microbiome.</title>
        <authorList>
            <person name="Cheng A.G."/>
            <person name="Ho P.Y."/>
            <person name="Aranda-Diaz A."/>
            <person name="Jain S."/>
            <person name="Yu F.B."/>
            <person name="Meng X."/>
            <person name="Wang M."/>
            <person name="Iakiviak M."/>
            <person name="Nagashima K."/>
            <person name="Zhao A."/>
            <person name="Murugkar P."/>
            <person name="Patil A."/>
            <person name="Atabakhsh K."/>
            <person name="Weakley A."/>
            <person name="Yan J."/>
            <person name="Brumbaugh A.R."/>
            <person name="Higginbottom S."/>
            <person name="Dimas A."/>
            <person name="Shiver A.L."/>
            <person name="Deutschbauer A."/>
            <person name="Neff N."/>
            <person name="Sonnenburg J.L."/>
            <person name="Huang K.C."/>
            <person name="Fischbach M.A."/>
        </authorList>
    </citation>
    <scope>NUCLEOTIDE SEQUENCE</scope>
    <source>
        <strain evidence="12">AP11</strain>
    </source>
</reference>
<keyword evidence="7 9" id="KW-0808">Transferase</keyword>
<evidence type="ECO:0000256" key="6">
    <source>
        <dbReference type="ARBA" id="ARBA00022676"/>
    </source>
</evidence>
<evidence type="ECO:0000256" key="1">
    <source>
        <dbReference type="ARBA" id="ARBA00003237"/>
    </source>
</evidence>
<dbReference type="PANTHER" id="PTHR32179:SF3">
    <property type="entry name" value="NICOTINATE-NUCLEOTIDE PYROPHOSPHORYLASE [CARBOXYLATING]"/>
    <property type="match status" value="1"/>
</dbReference>
<dbReference type="RefSeq" id="WP_019246302.1">
    <property type="nucleotide sequence ID" value="NZ_CAPH01000014.1"/>
</dbReference>
<proteinExistence type="inferred from homology"/>
<dbReference type="PIRSF" id="PIRSF006250">
    <property type="entry name" value="NadC_ModD"/>
    <property type="match status" value="1"/>
</dbReference>
<gene>
    <name evidence="12" type="primary">nadC</name>
    <name evidence="12" type="ORF">NQ491_04025</name>
</gene>
<keyword evidence="6 9" id="KW-0328">Glycosyltransferase</keyword>
<dbReference type="GeneID" id="82890873"/>
<dbReference type="Gene3D" id="3.90.1170.20">
    <property type="entry name" value="Quinolinate phosphoribosyl transferase, N-terminal domain"/>
    <property type="match status" value="1"/>
</dbReference>
<dbReference type="EMBL" id="CP102294">
    <property type="protein sequence ID" value="UWN57952.1"/>
    <property type="molecule type" value="Genomic_DNA"/>
</dbReference>
<dbReference type="InterPro" id="IPR022412">
    <property type="entry name" value="Quinolinate_PRibosylTrfase_N"/>
</dbReference>
<feature type="domain" description="Quinolinate phosphoribosyl transferase C-terminal" evidence="10">
    <location>
        <begin position="112"/>
        <end position="281"/>
    </location>
</feature>
<dbReference type="InterPro" id="IPR004393">
    <property type="entry name" value="NadC"/>
</dbReference>
<keyword evidence="5" id="KW-0662">Pyridine nucleotide biosynthesis</keyword>
<dbReference type="Gene3D" id="3.20.20.70">
    <property type="entry name" value="Aldolase class I"/>
    <property type="match status" value="1"/>
</dbReference>
<dbReference type="InterPro" id="IPR036068">
    <property type="entry name" value="Nicotinate_pribotase-like_C"/>
</dbReference>
<dbReference type="Pfam" id="PF01729">
    <property type="entry name" value="QRPTase_C"/>
    <property type="match status" value="1"/>
</dbReference>
<sequence>MKPEYIPFTNDLIELAIREDIGDGDHSSLACIPPDERGRMKLLVKQEGVLAGVEVAEMVLRRLDPDVAFDKRIEDGAHVRPGDVAFYVEGRVVSLLQAERILLNIMQRMSGVATQTARYVKELEGLKTRVLDTRKTTPGMRVLDKMAVKLGGGENHRMGLFDMVILKDNHIDFAGGITAAVEQTKAYLEAKGKRIPIEVEVRSLDDVREVLRLDGVDRIMLDNFTPELTREAVDLIAGRCEIESSGGITLDNLREYAACGVDYISVGALTHQIKSLDLSLKAC</sequence>
<accession>A0ABY5V1E5</accession>
<dbReference type="Proteomes" id="UP001059295">
    <property type="component" value="Chromosome"/>
</dbReference>
<evidence type="ECO:0000256" key="5">
    <source>
        <dbReference type="ARBA" id="ARBA00022642"/>
    </source>
</evidence>
<evidence type="ECO:0000259" key="10">
    <source>
        <dbReference type="Pfam" id="PF01729"/>
    </source>
</evidence>
<evidence type="ECO:0000256" key="3">
    <source>
        <dbReference type="ARBA" id="ARBA00009400"/>
    </source>
</evidence>
<dbReference type="NCBIfam" id="TIGR00078">
    <property type="entry name" value="nadC"/>
    <property type="match status" value="1"/>
</dbReference>
<organism evidence="12 13">
    <name type="scientific">Alistipes ihumii AP11</name>
    <dbReference type="NCBI Taxonomy" id="1211813"/>
    <lineage>
        <taxon>Bacteria</taxon>
        <taxon>Pseudomonadati</taxon>
        <taxon>Bacteroidota</taxon>
        <taxon>Bacteroidia</taxon>
        <taxon>Bacteroidales</taxon>
        <taxon>Rikenellaceae</taxon>
        <taxon>Alistipes</taxon>
    </lineage>
</organism>
<comment type="pathway">
    <text evidence="2">Cofactor biosynthesis; NAD(+) biosynthesis; nicotinate D-ribonucleotide from quinolinate: step 1/1.</text>
</comment>
<evidence type="ECO:0000256" key="9">
    <source>
        <dbReference type="PIRNR" id="PIRNR006250"/>
    </source>
</evidence>
<dbReference type="SUPFAM" id="SSF54675">
    <property type="entry name" value="Nicotinate/Quinolinate PRTase N-terminal domain-like"/>
    <property type="match status" value="1"/>
</dbReference>
<evidence type="ECO:0000313" key="12">
    <source>
        <dbReference type="EMBL" id="UWN57952.1"/>
    </source>
</evidence>
<dbReference type="GO" id="GO:0004514">
    <property type="term" value="F:nicotinate-nucleotide diphosphorylase (carboxylating) activity"/>
    <property type="evidence" value="ECO:0007669"/>
    <property type="project" value="UniProtKB-EC"/>
</dbReference>
<comment type="similarity">
    <text evidence="3 9">Belongs to the NadC/ModD family.</text>
</comment>
<dbReference type="PANTHER" id="PTHR32179">
    <property type="entry name" value="NICOTINATE-NUCLEOTIDE PYROPHOSPHORYLASE [CARBOXYLATING]"/>
    <property type="match status" value="1"/>
</dbReference>
<dbReference type="InterPro" id="IPR002638">
    <property type="entry name" value="Quinolinate_PRibosylTrfase_C"/>
</dbReference>
<dbReference type="InterPro" id="IPR027277">
    <property type="entry name" value="NadC/ModD"/>
</dbReference>
<dbReference type="InterPro" id="IPR013785">
    <property type="entry name" value="Aldolase_TIM"/>
</dbReference>
<evidence type="ECO:0000256" key="7">
    <source>
        <dbReference type="ARBA" id="ARBA00022679"/>
    </source>
</evidence>
<evidence type="ECO:0000256" key="8">
    <source>
        <dbReference type="ARBA" id="ARBA00033102"/>
    </source>
</evidence>
<dbReference type="SUPFAM" id="SSF51690">
    <property type="entry name" value="Nicotinate/Quinolinate PRTase C-terminal domain-like"/>
    <property type="match status" value="1"/>
</dbReference>
<protein>
    <recommendedName>
        <fullName evidence="4">nicotinate-nucleotide diphosphorylase (carboxylating)</fullName>
        <ecNumber evidence="4">2.4.2.19</ecNumber>
    </recommendedName>
    <alternativeName>
        <fullName evidence="8">Quinolinate phosphoribosyltransferase [decarboxylating]</fullName>
    </alternativeName>
</protein>
<evidence type="ECO:0000259" key="11">
    <source>
        <dbReference type="Pfam" id="PF02749"/>
    </source>
</evidence>
<dbReference type="CDD" id="cd01572">
    <property type="entry name" value="QPRTase"/>
    <property type="match status" value="1"/>
</dbReference>
<evidence type="ECO:0000313" key="13">
    <source>
        <dbReference type="Proteomes" id="UP001059295"/>
    </source>
</evidence>
<dbReference type="InterPro" id="IPR037128">
    <property type="entry name" value="Quinolinate_PRibosylTase_N_sf"/>
</dbReference>
<dbReference type="EC" id="2.4.2.19" evidence="4"/>
<name>A0ABY5V1E5_9BACT</name>
<evidence type="ECO:0000256" key="4">
    <source>
        <dbReference type="ARBA" id="ARBA00011944"/>
    </source>
</evidence>
<dbReference type="Pfam" id="PF02749">
    <property type="entry name" value="QRPTase_N"/>
    <property type="match status" value="1"/>
</dbReference>